<evidence type="ECO:0000256" key="2">
    <source>
        <dbReference type="SAM" id="Phobius"/>
    </source>
</evidence>
<feature type="compositionally biased region" description="Pro residues" evidence="1">
    <location>
        <begin position="299"/>
        <end position="337"/>
    </location>
</feature>
<dbReference type="AlphaFoldDB" id="A0A934QQ93"/>
<evidence type="ECO:0000313" key="4">
    <source>
        <dbReference type="EMBL" id="MBK1784202.1"/>
    </source>
</evidence>
<organism evidence="4 5">
    <name type="scientific">Prauserella cavernicola</name>
    <dbReference type="NCBI Taxonomy" id="2800127"/>
    <lineage>
        <taxon>Bacteria</taxon>
        <taxon>Bacillati</taxon>
        <taxon>Actinomycetota</taxon>
        <taxon>Actinomycetes</taxon>
        <taxon>Pseudonocardiales</taxon>
        <taxon>Pseudonocardiaceae</taxon>
        <taxon>Prauserella</taxon>
    </lineage>
</organism>
<feature type="compositionally biased region" description="Low complexity" evidence="1">
    <location>
        <begin position="338"/>
        <end position="354"/>
    </location>
</feature>
<evidence type="ECO:0000259" key="3">
    <source>
        <dbReference type="Pfam" id="PF18915"/>
    </source>
</evidence>
<dbReference type="Proteomes" id="UP000635245">
    <property type="component" value="Unassembled WGS sequence"/>
</dbReference>
<gene>
    <name evidence="4" type="ORF">JHE00_07655</name>
</gene>
<keyword evidence="5" id="KW-1185">Reference proteome</keyword>
<dbReference type="RefSeq" id="WP_200316296.1">
    <property type="nucleotide sequence ID" value="NZ_JAENJH010000002.1"/>
</dbReference>
<keyword evidence="2" id="KW-0812">Transmembrane</keyword>
<keyword evidence="2" id="KW-0472">Membrane</keyword>
<sequence length="354" mass="37349">MWRPPWPRQGYGEQERFARAVDGEHDPEFQDELAVVAALRRLGADTPPDEGARARIAERIAQPPARARRRPRLVPVLAAALVTLFALSGLGLLLSHDALPGETLYHLKRAREGAVLELTFDGEQRALARLEYASLRLDELTELVDRDVPDRAAYALGLADFTGDVRAAIGGLTSAATSSDGRQLDRLGTWVALQSGRLTALRDALPASTGEPVELLTRVRDRVTSLDDRMHCLQITSGRFDELGALPATGACLPPRGPDAGPDPTPQPLPPAHEPQAPASVLPVTNAKPSPPDGVGVPAPAPAPPSPHPVPAPQVVPAPVPAPTSPRLPDSNSPPKPVVSIPPLLPGLPGVSVG</sequence>
<proteinExistence type="predicted"/>
<dbReference type="Pfam" id="PF18915">
    <property type="entry name" value="DUF5667"/>
    <property type="match status" value="1"/>
</dbReference>
<reference evidence="4" key="1">
    <citation type="submission" date="2020-12" db="EMBL/GenBank/DDBJ databases">
        <title>Prauserella sp. ASG 168, a novel actinomycete isolated from cave rock.</title>
        <authorList>
            <person name="Suriyachadkun C."/>
        </authorList>
    </citation>
    <scope>NUCLEOTIDE SEQUENCE</scope>
    <source>
        <strain evidence="4">ASG 168</strain>
    </source>
</reference>
<evidence type="ECO:0000313" key="5">
    <source>
        <dbReference type="Proteomes" id="UP000635245"/>
    </source>
</evidence>
<feature type="transmembrane region" description="Helical" evidence="2">
    <location>
        <begin position="73"/>
        <end position="94"/>
    </location>
</feature>
<feature type="region of interest" description="Disordered" evidence="1">
    <location>
        <begin position="250"/>
        <end position="354"/>
    </location>
</feature>
<feature type="compositionally biased region" description="Pro residues" evidence="1">
    <location>
        <begin position="255"/>
        <end position="273"/>
    </location>
</feature>
<accession>A0A934QQ93</accession>
<name>A0A934QQ93_9PSEU</name>
<keyword evidence="2" id="KW-1133">Transmembrane helix</keyword>
<dbReference type="PRINTS" id="PR01217">
    <property type="entry name" value="PRICHEXTENSN"/>
</dbReference>
<comment type="caution">
    <text evidence="4">The sequence shown here is derived from an EMBL/GenBank/DDBJ whole genome shotgun (WGS) entry which is preliminary data.</text>
</comment>
<evidence type="ECO:0000256" key="1">
    <source>
        <dbReference type="SAM" id="MobiDB-lite"/>
    </source>
</evidence>
<dbReference type="InterPro" id="IPR043725">
    <property type="entry name" value="DUF5667"/>
</dbReference>
<dbReference type="EMBL" id="JAENJH010000002">
    <property type="protein sequence ID" value="MBK1784202.1"/>
    <property type="molecule type" value="Genomic_DNA"/>
</dbReference>
<feature type="domain" description="DUF5667" evidence="3">
    <location>
        <begin position="98"/>
        <end position="155"/>
    </location>
</feature>
<protein>
    <recommendedName>
        <fullName evidence="3">DUF5667 domain-containing protein</fullName>
    </recommendedName>
</protein>